<sequence length="655" mass="74754">MNQAATGEVAAALGDVAIGQDFAERIITKEGREQEKAEAQTLVKEKEKEINEALQEHGLTILRDLDKVDKMHEGMHLLSRKIDEAESSIGLSSAKYQEIKKHIADVKRTRERVEDALEEVEKLQSLTDLMYHTEKISTKAMVGIDTALNKKENLTEDNTQQIFLWVRATKQLEARVKHFIDQKFYSKLVNFMENNKEKLATLGSLMAQWWICEATTGIKETVLLNAKKSGENEYIAAAIQESKHFAKANTSLILMGKYVFEETGRKHEFVEYINTARQRELKKLCRLEMVNVETGKMLGDLLRIVAEFLKIDAQIKSFTAQSIDPTVEDYDTQIKARVEAIVNTADTDASKEACLAALKGFLQVADRYELNLVQVQEIHVQTVYHAISKDFQATEATLKSSLKETEELEPKLKKSKALVLSFFQRSKKLAGGVDQVENELDDIILKFTNSLLKSIHAFLSTAKEHPVVVEEFVNSLRAMFFDELSGEWQKQKSTIDRFIDSKLQELVDMHTEQKHNREAPEKAFTQAVDRLVEKIKQPPADSTEVSLYAKDVHETIAMYQNTASKGVLEKKMEETLQAIFQTLPRYKTYTQLSMVEQDFAMIYKYLECNTLDTPSAPILYKTFHKVNQIRKDKKKQLEEPVEDDLLSLWPKASAP</sequence>
<evidence type="ECO:0000256" key="1">
    <source>
        <dbReference type="SAM" id="Coils"/>
    </source>
</evidence>
<dbReference type="RefSeq" id="XP_067543654.1">
    <property type="nucleotide sequence ID" value="XM_067688466.1"/>
</dbReference>
<evidence type="ECO:0000313" key="2">
    <source>
        <dbReference type="EMBL" id="OAG28909.1"/>
    </source>
</evidence>
<keyword evidence="1" id="KW-0175">Coiled coil</keyword>
<comment type="caution">
    <text evidence="2">The sequence shown here is derived from an EMBL/GenBank/DDBJ whole genome shotgun (WGS) entry which is preliminary data.</text>
</comment>
<evidence type="ECO:0000313" key="3">
    <source>
        <dbReference type="Proteomes" id="UP000185944"/>
    </source>
</evidence>
<feature type="coiled-coil region" evidence="1">
    <location>
        <begin position="96"/>
        <end position="126"/>
    </location>
</feature>
<accession>A0A177ED35</accession>
<dbReference type="Proteomes" id="UP000185944">
    <property type="component" value="Unassembled WGS sequence"/>
</dbReference>
<dbReference type="OrthoDB" id="2195524at2759"/>
<dbReference type="VEuPathDB" id="MicrosporidiaDB:NEDG_01048"/>
<organism evidence="2 3">
    <name type="scientific">Nematocida displodere</name>
    <dbReference type="NCBI Taxonomy" id="1805483"/>
    <lineage>
        <taxon>Eukaryota</taxon>
        <taxon>Fungi</taxon>
        <taxon>Fungi incertae sedis</taxon>
        <taxon>Microsporidia</taxon>
        <taxon>Nematocida</taxon>
    </lineage>
</organism>
<gene>
    <name evidence="2" type="ORF">NEDG_01048</name>
</gene>
<protein>
    <submittedName>
        <fullName evidence="2">Uncharacterized protein</fullName>
    </submittedName>
</protein>
<dbReference type="AlphaFoldDB" id="A0A177ED35"/>
<keyword evidence="3" id="KW-1185">Reference proteome</keyword>
<proteinExistence type="predicted"/>
<name>A0A177ED35_9MICR</name>
<dbReference type="EMBL" id="LTDL01000042">
    <property type="protein sequence ID" value="OAG28909.1"/>
    <property type="molecule type" value="Genomic_DNA"/>
</dbReference>
<dbReference type="GeneID" id="93647398"/>
<reference evidence="2 3" key="1">
    <citation type="submission" date="2016-02" db="EMBL/GenBank/DDBJ databases">
        <title>Discovery of a natural microsporidian pathogen with a broad tissue tropism in Caenorhabditis elegans.</title>
        <authorList>
            <person name="Luallen R.J."/>
            <person name="Reinke A.W."/>
            <person name="Tong L."/>
            <person name="Botts M.R."/>
            <person name="Felix M.-A."/>
            <person name="Troemel E.R."/>
        </authorList>
    </citation>
    <scope>NUCLEOTIDE SEQUENCE [LARGE SCALE GENOMIC DNA]</scope>
    <source>
        <strain evidence="2 3">JUm2807</strain>
    </source>
</reference>
<feature type="coiled-coil region" evidence="1">
    <location>
        <begin position="29"/>
        <end position="56"/>
    </location>
</feature>